<dbReference type="AlphaFoldDB" id="A0A4V1J1F3"/>
<dbReference type="OrthoDB" id="17089at2759"/>
<dbReference type="GO" id="GO:0033615">
    <property type="term" value="P:mitochondrial proton-transporting ATP synthase complex assembly"/>
    <property type="evidence" value="ECO:0007669"/>
    <property type="project" value="TreeGrafter"/>
</dbReference>
<dbReference type="Pfam" id="PF05176">
    <property type="entry name" value="ATP-synt_10"/>
    <property type="match status" value="1"/>
</dbReference>
<keyword evidence="2" id="KW-1185">Reference proteome</keyword>
<proteinExistence type="predicted"/>
<protein>
    <submittedName>
        <fullName evidence="1">ATPase assembly factor ATP10</fullName>
    </submittedName>
</protein>
<dbReference type="GO" id="GO:0005743">
    <property type="term" value="C:mitochondrial inner membrane"/>
    <property type="evidence" value="ECO:0007669"/>
    <property type="project" value="TreeGrafter"/>
</dbReference>
<evidence type="ECO:0000313" key="1">
    <source>
        <dbReference type="EMBL" id="RKP24859.1"/>
    </source>
</evidence>
<dbReference type="PANTHER" id="PTHR28106">
    <property type="entry name" value="MITOCHONDRIAL ATPASE COMPLEX SUBUNIT ATP10"/>
    <property type="match status" value="1"/>
</dbReference>
<name>A0A4V1J1F3_9FUNG</name>
<organism evidence="1 2">
    <name type="scientific">Syncephalis pseudoplumigaleata</name>
    <dbReference type="NCBI Taxonomy" id="1712513"/>
    <lineage>
        <taxon>Eukaryota</taxon>
        <taxon>Fungi</taxon>
        <taxon>Fungi incertae sedis</taxon>
        <taxon>Zoopagomycota</taxon>
        <taxon>Zoopagomycotina</taxon>
        <taxon>Zoopagomycetes</taxon>
        <taxon>Zoopagales</taxon>
        <taxon>Piptocephalidaceae</taxon>
        <taxon>Syncephalis</taxon>
    </lineage>
</organism>
<accession>A0A4V1J1F3</accession>
<gene>
    <name evidence="1" type="ORF">SYNPS1DRAFT_16532</name>
</gene>
<dbReference type="Proteomes" id="UP000278143">
    <property type="component" value="Unassembled WGS sequence"/>
</dbReference>
<dbReference type="PANTHER" id="PTHR28106:SF1">
    <property type="entry name" value="MITOCHONDRIAL ATPASE COMPLEX SUBUNIT ATP10"/>
    <property type="match status" value="1"/>
</dbReference>
<evidence type="ECO:0000313" key="2">
    <source>
        <dbReference type="Proteomes" id="UP000278143"/>
    </source>
</evidence>
<reference evidence="2" key="1">
    <citation type="journal article" date="2018" name="Nat. Microbiol.">
        <title>Leveraging single-cell genomics to expand the fungal tree of life.</title>
        <authorList>
            <person name="Ahrendt S.R."/>
            <person name="Quandt C.A."/>
            <person name="Ciobanu D."/>
            <person name="Clum A."/>
            <person name="Salamov A."/>
            <person name="Andreopoulos B."/>
            <person name="Cheng J.F."/>
            <person name="Woyke T."/>
            <person name="Pelin A."/>
            <person name="Henrissat B."/>
            <person name="Reynolds N.K."/>
            <person name="Benny G.L."/>
            <person name="Smith M.E."/>
            <person name="James T.Y."/>
            <person name="Grigoriev I.V."/>
        </authorList>
    </citation>
    <scope>NUCLEOTIDE SEQUENCE [LARGE SCALE GENOMIC DNA]</scope>
    <source>
        <strain evidence="2">Benny S71-1</strain>
    </source>
</reference>
<sequence length="108" mass="12618">MESAHCPQSLTGRHQFNVQENYLKMPLLWLSTPYIRRNLPVERHQNYILHYGNIESVRERIGITNAYLGWVFLVDQQQRIRWYAHGPASPQEIASLLRLTKELSAATS</sequence>
<dbReference type="InterPro" id="IPR007849">
    <property type="entry name" value="ATP10"/>
</dbReference>
<dbReference type="EMBL" id="KZ990000">
    <property type="protein sequence ID" value="RKP24859.1"/>
    <property type="molecule type" value="Genomic_DNA"/>
</dbReference>